<evidence type="ECO:0000256" key="10">
    <source>
        <dbReference type="RuleBase" id="RU000589"/>
    </source>
</evidence>
<evidence type="ECO:0000259" key="11">
    <source>
        <dbReference type="Pfam" id="PF01095"/>
    </source>
</evidence>
<dbReference type="InterPro" id="IPR011050">
    <property type="entry name" value="Pectin_lyase_fold/virulence"/>
</dbReference>
<protein>
    <recommendedName>
        <fullName evidence="3 10">Pectinesterase</fullName>
        <ecNumber evidence="3 10">3.1.1.11</ecNumber>
    </recommendedName>
</protein>
<evidence type="ECO:0000256" key="8">
    <source>
        <dbReference type="ARBA" id="ARBA00023316"/>
    </source>
</evidence>
<evidence type="ECO:0000256" key="7">
    <source>
        <dbReference type="ARBA" id="ARBA00023085"/>
    </source>
</evidence>
<dbReference type="Pfam" id="PF01095">
    <property type="entry name" value="Pectinesterase"/>
    <property type="match status" value="1"/>
</dbReference>
<dbReference type="InterPro" id="IPR000070">
    <property type="entry name" value="Pectinesterase_cat"/>
</dbReference>
<dbReference type="Proteomes" id="UP001457282">
    <property type="component" value="Unassembled WGS sequence"/>
</dbReference>
<dbReference type="AlphaFoldDB" id="A0AAW1W8D3"/>
<keyword evidence="7 10" id="KW-0063">Aspartyl esterase</keyword>
<evidence type="ECO:0000256" key="6">
    <source>
        <dbReference type="ARBA" id="ARBA00022801"/>
    </source>
</evidence>
<reference evidence="12 13" key="1">
    <citation type="journal article" date="2023" name="G3 (Bethesda)">
        <title>A chromosome-length genome assembly and annotation of blackberry (Rubus argutus, cv. 'Hillquist').</title>
        <authorList>
            <person name="Bruna T."/>
            <person name="Aryal R."/>
            <person name="Dudchenko O."/>
            <person name="Sargent D.J."/>
            <person name="Mead D."/>
            <person name="Buti M."/>
            <person name="Cavallini A."/>
            <person name="Hytonen T."/>
            <person name="Andres J."/>
            <person name="Pham M."/>
            <person name="Weisz D."/>
            <person name="Mascagni F."/>
            <person name="Usai G."/>
            <person name="Natali L."/>
            <person name="Bassil N."/>
            <person name="Fernandez G.E."/>
            <person name="Lomsadze A."/>
            <person name="Armour M."/>
            <person name="Olukolu B."/>
            <person name="Poorten T."/>
            <person name="Britton C."/>
            <person name="Davik J."/>
            <person name="Ashrafi H."/>
            <person name="Aiden E.L."/>
            <person name="Borodovsky M."/>
            <person name="Worthington M."/>
        </authorList>
    </citation>
    <scope>NUCLEOTIDE SEQUENCE [LARGE SCALE GENOMIC DNA]</scope>
    <source>
        <strain evidence="12">PI 553951</strain>
    </source>
</reference>
<evidence type="ECO:0000256" key="3">
    <source>
        <dbReference type="ARBA" id="ARBA00013229"/>
    </source>
</evidence>
<organism evidence="12 13">
    <name type="scientific">Rubus argutus</name>
    <name type="common">Southern blackberry</name>
    <dbReference type="NCBI Taxonomy" id="59490"/>
    <lineage>
        <taxon>Eukaryota</taxon>
        <taxon>Viridiplantae</taxon>
        <taxon>Streptophyta</taxon>
        <taxon>Embryophyta</taxon>
        <taxon>Tracheophyta</taxon>
        <taxon>Spermatophyta</taxon>
        <taxon>Magnoliopsida</taxon>
        <taxon>eudicotyledons</taxon>
        <taxon>Gunneridae</taxon>
        <taxon>Pentapetalae</taxon>
        <taxon>rosids</taxon>
        <taxon>fabids</taxon>
        <taxon>Rosales</taxon>
        <taxon>Rosaceae</taxon>
        <taxon>Rosoideae</taxon>
        <taxon>Rosoideae incertae sedis</taxon>
        <taxon>Rubus</taxon>
    </lineage>
</organism>
<keyword evidence="13" id="KW-1185">Reference proteome</keyword>
<evidence type="ECO:0000256" key="4">
    <source>
        <dbReference type="ARBA" id="ARBA00022512"/>
    </source>
</evidence>
<keyword evidence="6 10" id="KW-0378">Hydrolase</keyword>
<evidence type="ECO:0000256" key="5">
    <source>
        <dbReference type="ARBA" id="ARBA00022525"/>
    </source>
</evidence>
<dbReference type="GO" id="GO:0045490">
    <property type="term" value="P:pectin catabolic process"/>
    <property type="evidence" value="ECO:0007669"/>
    <property type="project" value="UniProtKB-UniRule"/>
</dbReference>
<dbReference type="PANTHER" id="PTHR31707">
    <property type="entry name" value="PECTINESTERASE"/>
    <property type="match status" value="1"/>
</dbReference>
<keyword evidence="4" id="KW-0134">Cell wall</keyword>
<dbReference type="GO" id="GO:0030599">
    <property type="term" value="F:pectinesterase activity"/>
    <property type="evidence" value="ECO:0007669"/>
    <property type="project" value="UniProtKB-UniRule"/>
</dbReference>
<evidence type="ECO:0000256" key="1">
    <source>
        <dbReference type="ARBA" id="ARBA00004191"/>
    </source>
</evidence>
<dbReference type="InterPro" id="IPR012334">
    <property type="entry name" value="Pectin_lyas_fold"/>
</dbReference>
<feature type="active site" evidence="9">
    <location>
        <position position="297"/>
    </location>
</feature>
<comment type="catalytic activity">
    <reaction evidence="10">
        <text>[(1-&gt;4)-alpha-D-galacturonosyl methyl ester](n) + n H2O = [(1-&gt;4)-alpha-D-galacturonosyl](n) + n methanol + n H(+)</text>
        <dbReference type="Rhea" id="RHEA:22380"/>
        <dbReference type="Rhea" id="RHEA-COMP:14570"/>
        <dbReference type="Rhea" id="RHEA-COMP:14573"/>
        <dbReference type="ChEBI" id="CHEBI:15377"/>
        <dbReference type="ChEBI" id="CHEBI:15378"/>
        <dbReference type="ChEBI" id="CHEBI:17790"/>
        <dbReference type="ChEBI" id="CHEBI:140522"/>
        <dbReference type="ChEBI" id="CHEBI:140523"/>
        <dbReference type="EC" id="3.1.1.11"/>
    </reaction>
</comment>
<gene>
    <name evidence="12" type="ORF">M0R45_028121</name>
</gene>
<dbReference type="InterPro" id="IPR033131">
    <property type="entry name" value="Pectinesterase_Asp_AS"/>
</dbReference>
<dbReference type="FunFam" id="2.160.20.10:FF:000029">
    <property type="entry name" value="Pectinesterase 4"/>
    <property type="match status" value="1"/>
</dbReference>
<comment type="subcellular location">
    <subcellularLocation>
        <location evidence="1">Secreted</location>
        <location evidence="1">Cell wall</location>
    </subcellularLocation>
</comment>
<name>A0AAW1W8D3_RUBAR</name>
<comment type="pathway">
    <text evidence="2 10">Glycan metabolism; pectin degradation; 2-dehydro-3-deoxy-D-gluconate from pectin: step 1/5.</text>
</comment>
<comment type="caution">
    <text evidence="12">The sequence shown here is derived from an EMBL/GenBank/DDBJ whole genome shotgun (WGS) entry which is preliminary data.</text>
</comment>
<dbReference type="EMBL" id="JBEDUW010000006">
    <property type="protein sequence ID" value="KAK9919530.1"/>
    <property type="molecule type" value="Genomic_DNA"/>
</dbReference>
<evidence type="ECO:0000256" key="9">
    <source>
        <dbReference type="PROSITE-ProRule" id="PRU10040"/>
    </source>
</evidence>
<dbReference type="PROSITE" id="PS00503">
    <property type="entry name" value="PECTINESTERASE_2"/>
    <property type="match status" value="1"/>
</dbReference>
<evidence type="ECO:0000313" key="13">
    <source>
        <dbReference type="Proteomes" id="UP001457282"/>
    </source>
</evidence>
<dbReference type="SUPFAM" id="SSF51126">
    <property type="entry name" value="Pectin lyase-like"/>
    <property type="match status" value="1"/>
</dbReference>
<sequence>MELVQTLASTMSQIYGDVDDDGPNLNVAIPHCENLLRETAGVLSWTLSAINQEYSQGYRQSYTTVDAISHAKTLLNGSLGSKETCTDVLDGTKHSMVAGGLRQVSTSIHEILNTLQVPQFGPDFSKAPGACLLRWTGLNDFKISQQPNVIVSQDGTGNFKRIMDAIAAAPSHSTNYFVILVKRGVYHEYVNIDDTKSNLVLIGEGMDVTTISGSRSVRSGQQTFDTATFAVRALGFVAMDIGFENTAGQANMQALAVLSSGDRSTFYRCRITGNQDTLLVLAGRQFYRECKITGTVDFIFGYGTAVFQRCDIYIKKNLIGGTSVIAAHRCNSPSDTSSGFSFHLCTITGDPNAVIKDSTRNGAYLGRSWGVYARTVFMQSTIRNVVRPEGWLQWQGIGVNKVYFGEYKNNGPGANLGSRVRWAGYHMMSPSEANRFTVAKLIDGNSWLSTLGIPHTLGLDPTGP</sequence>
<dbReference type="EC" id="3.1.1.11" evidence="3 10"/>
<dbReference type="GO" id="GO:0042545">
    <property type="term" value="P:cell wall modification"/>
    <property type="evidence" value="ECO:0007669"/>
    <property type="project" value="UniProtKB-UniRule"/>
</dbReference>
<keyword evidence="5" id="KW-0964">Secreted</keyword>
<feature type="domain" description="Pectinesterase catalytic" evidence="11">
    <location>
        <begin position="148"/>
        <end position="445"/>
    </location>
</feature>
<evidence type="ECO:0000313" key="12">
    <source>
        <dbReference type="EMBL" id="KAK9919530.1"/>
    </source>
</evidence>
<keyword evidence="8" id="KW-0961">Cell wall biogenesis/degradation</keyword>
<accession>A0AAW1W8D3</accession>
<evidence type="ECO:0000256" key="2">
    <source>
        <dbReference type="ARBA" id="ARBA00005184"/>
    </source>
</evidence>
<proteinExistence type="predicted"/>
<dbReference type="Gene3D" id="2.160.20.10">
    <property type="entry name" value="Single-stranded right-handed beta-helix, Pectin lyase-like"/>
    <property type="match status" value="1"/>
</dbReference>